<evidence type="ECO:0000313" key="4">
    <source>
        <dbReference type="EMBL" id="KAB2624843.1"/>
    </source>
</evidence>
<evidence type="ECO:0000256" key="1">
    <source>
        <dbReference type="ARBA" id="ARBA00022723"/>
    </source>
</evidence>
<dbReference type="Gene3D" id="2.30.40.10">
    <property type="entry name" value="Urease, subunit C, domain 1"/>
    <property type="match status" value="1"/>
</dbReference>
<evidence type="ECO:0000259" key="3">
    <source>
        <dbReference type="Pfam" id="PF00449"/>
    </source>
</evidence>
<reference evidence="4 5" key="1">
    <citation type="submission" date="2019-09" db="EMBL/GenBank/DDBJ databases">
        <authorList>
            <person name="Ou C."/>
        </authorList>
    </citation>
    <scope>NUCLEOTIDE SEQUENCE [LARGE SCALE GENOMIC DNA]</scope>
    <source>
        <strain evidence="4">S2</strain>
        <tissue evidence="4">Leaf</tissue>
    </source>
</reference>
<keyword evidence="1" id="KW-0479">Metal-binding</keyword>
<dbReference type="SUPFAM" id="SSF54111">
    <property type="entry name" value="Urease, gamma-subunit"/>
    <property type="match status" value="1"/>
</dbReference>
<organism evidence="4 5">
    <name type="scientific">Pyrus ussuriensis x Pyrus communis</name>
    <dbReference type="NCBI Taxonomy" id="2448454"/>
    <lineage>
        <taxon>Eukaryota</taxon>
        <taxon>Viridiplantae</taxon>
        <taxon>Streptophyta</taxon>
        <taxon>Embryophyta</taxon>
        <taxon>Tracheophyta</taxon>
        <taxon>Spermatophyta</taxon>
        <taxon>Magnoliopsida</taxon>
        <taxon>eudicotyledons</taxon>
        <taxon>Gunneridae</taxon>
        <taxon>Pentapetalae</taxon>
        <taxon>rosids</taxon>
        <taxon>fabids</taxon>
        <taxon>Rosales</taxon>
        <taxon>Rosaceae</taxon>
        <taxon>Amygdaloideae</taxon>
        <taxon>Maleae</taxon>
        <taxon>Pyrus</taxon>
    </lineage>
</organism>
<name>A0A5N5HE30_9ROSA</name>
<reference evidence="5" key="2">
    <citation type="submission" date="2019-10" db="EMBL/GenBank/DDBJ databases">
        <title>A de novo genome assembly of a pear dwarfing rootstock.</title>
        <authorList>
            <person name="Wang F."/>
            <person name="Wang J."/>
            <person name="Li S."/>
            <person name="Zhang Y."/>
            <person name="Fang M."/>
            <person name="Ma L."/>
            <person name="Zhao Y."/>
            <person name="Jiang S."/>
        </authorList>
    </citation>
    <scope>NUCLEOTIDE SEQUENCE [LARGE SCALE GENOMIC DNA]</scope>
</reference>
<dbReference type="InterPro" id="IPR011059">
    <property type="entry name" value="Metal-dep_hydrolase_composite"/>
</dbReference>
<evidence type="ECO:0000313" key="5">
    <source>
        <dbReference type="Proteomes" id="UP000327157"/>
    </source>
</evidence>
<dbReference type="SUPFAM" id="SSF51338">
    <property type="entry name" value="Composite domain of metallo-dependent hydrolases"/>
    <property type="match status" value="1"/>
</dbReference>
<reference evidence="4 5" key="3">
    <citation type="submission" date="2019-11" db="EMBL/GenBank/DDBJ databases">
        <title>A de novo genome assembly of a pear dwarfing rootstock.</title>
        <authorList>
            <person name="Wang F."/>
            <person name="Wang J."/>
            <person name="Li S."/>
            <person name="Zhang Y."/>
            <person name="Fang M."/>
            <person name="Ma L."/>
            <person name="Zhao Y."/>
            <person name="Jiang S."/>
        </authorList>
    </citation>
    <scope>NUCLEOTIDE SEQUENCE [LARGE SCALE GENOMIC DNA]</scope>
    <source>
        <strain evidence="4">S2</strain>
        <tissue evidence="4">Leaf</tissue>
    </source>
</reference>
<dbReference type="Gene3D" id="3.30.280.10">
    <property type="entry name" value="Urease, gamma-like subunit"/>
    <property type="match status" value="1"/>
</dbReference>
<sequence length="121" mass="13562">MDKSVAELMDIGRQLLGRKHVLPGVQYLLDMVQGLCSLSRGKSKHITLVSIGGSVPAFTTVTSREAYANMYRPITWDIILLGDTNLFAEIEKDFTAYGMNWFLEVVKLLEKEWASHLGMPS</sequence>
<gene>
    <name evidence="4" type="ORF">D8674_016503</name>
</gene>
<evidence type="ECO:0000256" key="2">
    <source>
        <dbReference type="ARBA" id="ARBA00022801"/>
    </source>
</evidence>
<dbReference type="OrthoDB" id="1708534at2759"/>
<keyword evidence="5" id="KW-1185">Reference proteome</keyword>
<dbReference type="PANTHER" id="PTHR43440">
    <property type="entry name" value="UREASE"/>
    <property type="match status" value="1"/>
</dbReference>
<dbReference type="AlphaFoldDB" id="A0A5N5HE30"/>
<proteinExistence type="predicted"/>
<feature type="domain" description="Urease alpha-subunit N-terminal" evidence="3">
    <location>
        <begin position="63"/>
        <end position="101"/>
    </location>
</feature>
<comment type="caution">
    <text evidence="4">The sequence shown here is derived from an EMBL/GenBank/DDBJ whole genome shotgun (WGS) entry which is preliminary data.</text>
</comment>
<dbReference type="Pfam" id="PF00449">
    <property type="entry name" value="Urease_alpha"/>
    <property type="match status" value="1"/>
</dbReference>
<dbReference type="InterPro" id="IPR050112">
    <property type="entry name" value="Urease_alpha_subunit"/>
</dbReference>
<dbReference type="InterPro" id="IPR011612">
    <property type="entry name" value="Urease_alpha_N_dom"/>
</dbReference>
<dbReference type="Proteomes" id="UP000327157">
    <property type="component" value="Chromosome 16"/>
</dbReference>
<dbReference type="EMBL" id="SMOL01000160">
    <property type="protein sequence ID" value="KAB2624843.1"/>
    <property type="molecule type" value="Genomic_DNA"/>
</dbReference>
<dbReference type="GO" id="GO:0016810">
    <property type="term" value="F:hydrolase activity, acting on carbon-nitrogen (but not peptide) bonds"/>
    <property type="evidence" value="ECO:0007669"/>
    <property type="project" value="InterPro"/>
</dbReference>
<dbReference type="GO" id="GO:0016151">
    <property type="term" value="F:nickel cation binding"/>
    <property type="evidence" value="ECO:0007669"/>
    <property type="project" value="InterPro"/>
</dbReference>
<dbReference type="InterPro" id="IPR036463">
    <property type="entry name" value="Urease_gamma_sf"/>
</dbReference>
<dbReference type="PANTHER" id="PTHR43440:SF1">
    <property type="entry name" value="UREASE"/>
    <property type="match status" value="1"/>
</dbReference>
<accession>A0A5N5HE30</accession>
<dbReference type="GO" id="GO:0043419">
    <property type="term" value="P:urea catabolic process"/>
    <property type="evidence" value="ECO:0007669"/>
    <property type="project" value="InterPro"/>
</dbReference>
<protein>
    <submittedName>
        <fullName evidence="4">Urease-like</fullName>
    </submittedName>
</protein>
<keyword evidence="2" id="KW-0378">Hydrolase</keyword>
<dbReference type="Pfam" id="PF00547">
    <property type="entry name" value="Urease_gamma"/>
    <property type="match status" value="1"/>
</dbReference>
<dbReference type="InterPro" id="IPR002026">
    <property type="entry name" value="Urease_gamma/gamma-beta_su"/>
</dbReference>